<evidence type="ECO:0000259" key="1">
    <source>
        <dbReference type="Pfam" id="PF03358"/>
    </source>
</evidence>
<proteinExistence type="predicted"/>
<dbReference type="InterPro" id="IPR029039">
    <property type="entry name" value="Flavoprotein-like_sf"/>
</dbReference>
<protein>
    <submittedName>
        <fullName evidence="2">Flavoprotein</fullName>
    </submittedName>
</protein>
<dbReference type="OMA" id="NYSMAPA"/>
<dbReference type="PANTHER" id="PTHR30543:SF21">
    <property type="entry name" value="NAD(P)H-DEPENDENT FMN REDUCTASE LOT6"/>
    <property type="match status" value="1"/>
</dbReference>
<evidence type="ECO:0000313" key="3">
    <source>
        <dbReference type="Proteomes" id="UP000293613"/>
    </source>
</evidence>
<organism evidence="2 3">
    <name type="scientific">Bifidobacterium animalis subsp. lactis</name>
    <name type="common">Bifidobacterium lactis</name>
    <dbReference type="NCBI Taxonomy" id="302911"/>
    <lineage>
        <taxon>Bacteria</taxon>
        <taxon>Bacillati</taxon>
        <taxon>Actinomycetota</taxon>
        <taxon>Actinomycetes</taxon>
        <taxon>Bifidobacteriales</taxon>
        <taxon>Bifidobacteriaceae</taxon>
        <taxon>Bifidobacterium</taxon>
    </lineage>
</organism>
<dbReference type="GO" id="GO:0016491">
    <property type="term" value="F:oxidoreductase activity"/>
    <property type="evidence" value="ECO:0007669"/>
    <property type="project" value="InterPro"/>
</dbReference>
<dbReference type="Proteomes" id="UP000293613">
    <property type="component" value="Unassembled WGS sequence"/>
</dbReference>
<dbReference type="GeneID" id="29695806"/>
<sequence>MAQLTNEERIEVNDGREMKVLMIVGSLRKNSFNKQLAAMAEQELGDRASVSVLDWSEVPVFNQDEEFPTPKSVAEARVAVNEADAIWIFTPEYNHSVPGSLKNLFDWLSRPLEDGTPSVLTGKVMTMSGVGGLNTLRYAFAAWMPSLTLFKMRIVPVPFTGVTLNREMFSTDKLELNAAMRTSLKYQADATLQAIAEAE</sequence>
<dbReference type="InterPro" id="IPR050712">
    <property type="entry name" value="NAD(P)H-dep_reductase"/>
</dbReference>
<dbReference type="RefSeq" id="WP_004219052.1">
    <property type="nucleotide sequence ID" value="NZ_CAKMAC010000008.1"/>
</dbReference>
<reference evidence="2 3" key="1">
    <citation type="journal article" date="2019" name="Appl. Environ. Microbiol.">
        <title>Dissecting the evolutionary development of the Bifidobacterium animalis species through comparative genomics analyses.</title>
        <authorList>
            <person name="Lugli G.A."/>
            <person name="Mancino W."/>
            <person name="Milani C."/>
            <person name="Duranti S."/>
            <person name="Mancabelli L."/>
            <person name="Napoli S."/>
            <person name="Mangifesta M."/>
            <person name="Viappiani A."/>
            <person name="Anzalone R."/>
            <person name="Longhi G."/>
            <person name="van Sinderen D."/>
            <person name="Ventura M."/>
            <person name="Turroni F."/>
        </authorList>
    </citation>
    <scope>NUCLEOTIDE SEQUENCE [LARGE SCALE GENOMIC DNA]</scope>
    <source>
        <strain evidence="2 3">2011B</strain>
    </source>
</reference>
<dbReference type="InterPro" id="IPR005025">
    <property type="entry name" value="FMN_Rdtase-like_dom"/>
</dbReference>
<feature type="domain" description="NADPH-dependent FMN reductase-like" evidence="1">
    <location>
        <begin position="18"/>
        <end position="157"/>
    </location>
</feature>
<dbReference type="PANTHER" id="PTHR30543">
    <property type="entry name" value="CHROMATE REDUCTASE"/>
    <property type="match status" value="1"/>
</dbReference>
<dbReference type="AlphaFoldDB" id="A0A315S0F7"/>
<dbReference type="SUPFAM" id="SSF52218">
    <property type="entry name" value="Flavoproteins"/>
    <property type="match status" value="1"/>
</dbReference>
<dbReference type="GO" id="GO:0005829">
    <property type="term" value="C:cytosol"/>
    <property type="evidence" value="ECO:0007669"/>
    <property type="project" value="TreeGrafter"/>
</dbReference>
<evidence type="ECO:0000313" key="2">
    <source>
        <dbReference type="EMBL" id="RYM98790.1"/>
    </source>
</evidence>
<dbReference type="EMBL" id="RSCO01000001">
    <property type="protein sequence ID" value="RYM98790.1"/>
    <property type="molecule type" value="Genomic_DNA"/>
</dbReference>
<dbReference type="Pfam" id="PF03358">
    <property type="entry name" value="FMN_red"/>
    <property type="match status" value="1"/>
</dbReference>
<dbReference type="GO" id="GO:0010181">
    <property type="term" value="F:FMN binding"/>
    <property type="evidence" value="ECO:0007669"/>
    <property type="project" value="TreeGrafter"/>
</dbReference>
<comment type="caution">
    <text evidence="2">The sequence shown here is derived from an EMBL/GenBank/DDBJ whole genome shotgun (WGS) entry which is preliminary data.</text>
</comment>
<accession>A0A315S0F7</accession>
<name>A0A315S0F7_BIFAN</name>
<dbReference type="Gene3D" id="3.40.50.360">
    <property type="match status" value="1"/>
</dbReference>
<gene>
    <name evidence="2" type="ORF">PG2011B_0004</name>
</gene>